<dbReference type="EMBL" id="SLWN01000021">
    <property type="protein sequence ID" value="TCO15706.1"/>
    <property type="molecule type" value="Genomic_DNA"/>
</dbReference>
<organism evidence="3 4">
    <name type="scientific">Kribbella steppae</name>
    <dbReference type="NCBI Taxonomy" id="2512223"/>
    <lineage>
        <taxon>Bacteria</taxon>
        <taxon>Bacillati</taxon>
        <taxon>Actinomycetota</taxon>
        <taxon>Actinomycetes</taxon>
        <taxon>Propionibacteriales</taxon>
        <taxon>Kribbellaceae</taxon>
        <taxon>Kribbella</taxon>
    </lineage>
</organism>
<dbReference type="Pfam" id="PF13683">
    <property type="entry name" value="rve_3"/>
    <property type="match status" value="1"/>
</dbReference>
<dbReference type="InterPro" id="IPR012337">
    <property type="entry name" value="RNaseH-like_sf"/>
</dbReference>
<accession>A0A4R2GYN9</accession>
<dbReference type="Proteomes" id="UP000294508">
    <property type="component" value="Unassembled WGS sequence"/>
</dbReference>
<feature type="region of interest" description="Disordered" evidence="1">
    <location>
        <begin position="69"/>
        <end position="120"/>
    </location>
</feature>
<comment type="caution">
    <text evidence="3">The sequence shown here is derived from an EMBL/GenBank/DDBJ whole genome shotgun (WGS) entry which is preliminary data.</text>
</comment>
<evidence type="ECO:0000313" key="3">
    <source>
        <dbReference type="EMBL" id="TCO15706.1"/>
    </source>
</evidence>
<evidence type="ECO:0000256" key="1">
    <source>
        <dbReference type="SAM" id="MobiDB-lite"/>
    </source>
</evidence>
<evidence type="ECO:0000313" key="4">
    <source>
        <dbReference type="Proteomes" id="UP000294508"/>
    </source>
</evidence>
<dbReference type="GO" id="GO:0015074">
    <property type="term" value="P:DNA integration"/>
    <property type="evidence" value="ECO:0007669"/>
    <property type="project" value="InterPro"/>
</dbReference>
<feature type="compositionally biased region" description="Polar residues" evidence="1">
    <location>
        <begin position="102"/>
        <end position="120"/>
    </location>
</feature>
<dbReference type="AlphaFoldDB" id="A0A4R2GYN9"/>
<keyword evidence="4" id="KW-1185">Reference proteome</keyword>
<evidence type="ECO:0000259" key="2">
    <source>
        <dbReference type="Pfam" id="PF13683"/>
    </source>
</evidence>
<name>A0A4R2GYN9_9ACTN</name>
<proteinExistence type="predicted"/>
<protein>
    <submittedName>
        <fullName evidence="3">Integrase-like protein</fullName>
    </submittedName>
</protein>
<dbReference type="InterPro" id="IPR001584">
    <property type="entry name" value="Integrase_cat-core"/>
</dbReference>
<dbReference type="SUPFAM" id="SSF53098">
    <property type="entry name" value="Ribonuclease H-like"/>
    <property type="match status" value="1"/>
</dbReference>
<sequence length="120" mass="13577">MSNDNPFSEAWFKTLKYAPVFPDRFGSLQHARTFIDEFTQFYNHDHHHPGIGLHTPANVHYGLAAATTNAATTPWPQPGPRTRTVHHHRDTGHSQPARRSLDQPTTQETQQNKTVQQTAA</sequence>
<reference evidence="3 4" key="1">
    <citation type="journal article" date="2015" name="Stand. Genomic Sci.">
        <title>Genomic Encyclopedia of Bacterial and Archaeal Type Strains, Phase III: the genomes of soil and plant-associated and newly described type strains.</title>
        <authorList>
            <person name="Whitman W.B."/>
            <person name="Woyke T."/>
            <person name="Klenk H.P."/>
            <person name="Zhou Y."/>
            <person name="Lilburn T.G."/>
            <person name="Beck B.J."/>
            <person name="De Vos P."/>
            <person name="Vandamme P."/>
            <person name="Eisen J.A."/>
            <person name="Garrity G."/>
            <person name="Hugenholtz P."/>
            <person name="Kyrpides N.C."/>
        </authorList>
    </citation>
    <scope>NUCLEOTIDE SEQUENCE [LARGE SCALE GENOMIC DNA]</scope>
    <source>
        <strain evidence="3 4">VKM Ac-2572</strain>
    </source>
</reference>
<gene>
    <name evidence="3" type="ORF">EV652_12179</name>
</gene>
<feature type="domain" description="Integrase catalytic" evidence="2">
    <location>
        <begin position="3"/>
        <end position="56"/>
    </location>
</feature>